<dbReference type="VEuPathDB" id="FungiDB:HpaG813890"/>
<evidence type="ECO:0000313" key="1">
    <source>
        <dbReference type="EnsemblProtists" id="HpaP813890"/>
    </source>
</evidence>
<dbReference type="Proteomes" id="UP000011713">
    <property type="component" value="Unassembled WGS sequence"/>
</dbReference>
<dbReference type="HOGENOM" id="CLU_2578977_0_0_1"/>
<dbReference type="EMBL" id="ABWE02002995">
    <property type="status" value="NOT_ANNOTATED_CDS"/>
    <property type="molecule type" value="Genomic_DNA"/>
</dbReference>
<proteinExistence type="predicted"/>
<sequence length="81" mass="9428">MIFSFQFGALFSITVCMLKRSGELSSRMHIVPYSLPLEIEFAAKQKYIIIERLSFDRDDKQHTHTLAAQHDQHSCALMVLW</sequence>
<dbReference type="InParanoid" id="M4C472"/>
<accession>M4C472</accession>
<protein>
    <submittedName>
        <fullName evidence="1">Uncharacterized protein</fullName>
    </submittedName>
</protein>
<dbReference type="EnsemblProtists" id="HpaT813890">
    <property type="protein sequence ID" value="HpaP813890"/>
    <property type="gene ID" value="HpaG813890"/>
</dbReference>
<reference evidence="1" key="2">
    <citation type="submission" date="2015-06" db="UniProtKB">
        <authorList>
            <consortium name="EnsemblProtists"/>
        </authorList>
    </citation>
    <scope>IDENTIFICATION</scope>
    <source>
        <strain evidence="1">Emoy2</strain>
    </source>
</reference>
<organism evidence="1 2">
    <name type="scientific">Hyaloperonospora arabidopsidis (strain Emoy2)</name>
    <name type="common">Downy mildew agent</name>
    <name type="synonym">Peronospora arabidopsidis</name>
    <dbReference type="NCBI Taxonomy" id="559515"/>
    <lineage>
        <taxon>Eukaryota</taxon>
        <taxon>Sar</taxon>
        <taxon>Stramenopiles</taxon>
        <taxon>Oomycota</taxon>
        <taxon>Peronosporomycetes</taxon>
        <taxon>Peronosporales</taxon>
        <taxon>Peronosporaceae</taxon>
        <taxon>Hyaloperonospora</taxon>
    </lineage>
</organism>
<name>M4C472_HYAAE</name>
<evidence type="ECO:0000313" key="2">
    <source>
        <dbReference type="Proteomes" id="UP000011713"/>
    </source>
</evidence>
<keyword evidence="2" id="KW-1185">Reference proteome</keyword>
<reference evidence="2" key="1">
    <citation type="journal article" date="2010" name="Science">
        <title>Signatures of adaptation to obligate biotrophy in the Hyaloperonospora arabidopsidis genome.</title>
        <authorList>
            <person name="Baxter L."/>
            <person name="Tripathy S."/>
            <person name="Ishaque N."/>
            <person name="Boot N."/>
            <person name="Cabral A."/>
            <person name="Kemen E."/>
            <person name="Thines M."/>
            <person name="Ah-Fong A."/>
            <person name="Anderson R."/>
            <person name="Badejoko W."/>
            <person name="Bittner-Eddy P."/>
            <person name="Boore J.L."/>
            <person name="Chibucos M.C."/>
            <person name="Coates M."/>
            <person name="Dehal P."/>
            <person name="Delehaunty K."/>
            <person name="Dong S."/>
            <person name="Downton P."/>
            <person name="Dumas B."/>
            <person name="Fabro G."/>
            <person name="Fronick C."/>
            <person name="Fuerstenberg S.I."/>
            <person name="Fulton L."/>
            <person name="Gaulin E."/>
            <person name="Govers F."/>
            <person name="Hughes L."/>
            <person name="Humphray S."/>
            <person name="Jiang R.H."/>
            <person name="Judelson H."/>
            <person name="Kamoun S."/>
            <person name="Kyung K."/>
            <person name="Meijer H."/>
            <person name="Minx P."/>
            <person name="Morris P."/>
            <person name="Nelson J."/>
            <person name="Phuntumart V."/>
            <person name="Qutob D."/>
            <person name="Rehmany A."/>
            <person name="Rougon-Cardoso A."/>
            <person name="Ryden P."/>
            <person name="Torto-Alalibo T."/>
            <person name="Studholme D."/>
            <person name="Wang Y."/>
            <person name="Win J."/>
            <person name="Wood J."/>
            <person name="Clifton S.W."/>
            <person name="Rogers J."/>
            <person name="Van den Ackerveken G."/>
            <person name="Jones J.D."/>
            <person name="McDowell J.M."/>
            <person name="Beynon J."/>
            <person name="Tyler B.M."/>
        </authorList>
    </citation>
    <scope>NUCLEOTIDE SEQUENCE [LARGE SCALE GENOMIC DNA]</scope>
    <source>
        <strain evidence="2">Emoy2</strain>
    </source>
</reference>
<dbReference type="AlphaFoldDB" id="M4C472"/>